<accession>A0ABV8PYT5</accession>
<dbReference type="EMBL" id="JBHSDC010000012">
    <property type="protein sequence ID" value="MFC4231866.1"/>
    <property type="molecule type" value="Genomic_DNA"/>
</dbReference>
<protein>
    <submittedName>
        <fullName evidence="3">Lipocalin-like domain-containing protein</fullName>
    </submittedName>
</protein>
<comment type="caution">
    <text evidence="3">The sequence shown here is derived from an EMBL/GenBank/DDBJ whole genome shotgun (WGS) entry which is preliminary data.</text>
</comment>
<name>A0ABV8PYT5_9BACT</name>
<keyword evidence="4" id="KW-1185">Reference proteome</keyword>
<keyword evidence="1" id="KW-0732">Signal</keyword>
<dbReference type="Pfam" id="PF16270">
    <property type="entry name" value="DUF4923"/>
    <property type="match status" value="1"/>
</dbReference>
<proteinExistence type="predicted"/>
<gene>
    <name evidence="3" type="ORF">ACFOW1_08185</name>
</gene>
<dbReference type="Proteomes" id="UP001595906">
    <property type="component" value="Unassembled WGS sequence"/>
</dbReference>
<evidence type="ECO:0000313" key="4">
    <source>
        <dbReference type="Proteomes" id="UP001595906"/>
    </source>
</evidence>
<evidence type="ECO:0000313" key="3">
    <source>
        <dbReference type="EMBL" id="MFC4231866.1"/>
    </source>
</evidence>
<dbReference type="InterPro" id="IPR032575">
    <property type="entry name" value="DUF4923"/>
</dbReference>
<feature type="chain" id="PRO_5045809660" evidence="1">
    <location>
        <begin position="20"/>
        <end position="144"/>
    </location>
</feature>
<evidence type="ECO:0000256" key="1">
    <source>
        <dbReference type="SAM" id="SignalP"/>
    </source>
</evidence>
<evidence type="ECO:0000259" key="2">
    <source>
        <dbReference type="Pfam" id="PF16270"/>
    </source>
</evidence>
<dbReference type="RefSeq" id="WP_379013486.1">
    <property type="nucleotide sequence ID" value="NZ_JBHSDC010000012.1"/>
</dbReference>
<feature type="signal peptide" evidence="1">
    <location>
        <begin position="1"/>
        <end position="19"/>
    </location>
</feature>
<sequence length="144" mass="16038">MKKYFLLLVVIAVSATGFTILTSPEKDILGKWVIDINSVEAMTKATIEVTKKTNPEQAAKMEANIGEVNAITAKTNYVFNDDNTFTVQSNGAPQPGTWAFSDDKKFLLLTRNGKTRKDSIIELSSKRLQLFHGDRKVATLFIRP</sequence>
<feature type="domain" description="DUF4923" evidence="2">
    <location>
        <begin position="34"/>
        <end position="135"/>
    </location>
</feature>
<reference evidence="4" key="1">
    <citation type="journal article" date="2019" name="Int. J. Syst. Evol. Microbiol.">
        <title>The Global Catalogue of Microorganisms (GCM) 10K type strain sequencing project: providing services to taxonomists for standard genome sequencing and annotation.</title>
        <authorList>
            <consortium name="The Broad Institute Genomics Platform"/>
            <consortium name="The Broad Institute Genome Sequencing Center for Infectious Disease"/>
            <person name="Wu L."/>
            <person name="Ma J."/>
        </authorList>
    </citation>
    <scope>NUCLEOTIDE SEQUENCE [LARGE SCALE GENOMIC DNA]</scope>
    <source>
        <strain evidence="4">CECT 8010</strain>
    </source>
</reference>
<organism evidence="3 4">
    <name type="scientific">Parasediminibacterium paludis</name>
    <dbReference type="NCBI Taxonomy" id="908966"/>
    <lineage>
        <taxon>Bacteria</taxon>
        <taxon>Pseudomonadati</taxon>
        <taxon>Bacteroidota</taxon>
        <taxon>Chitinophagia</taxon>
        <taxon>Chitinophagales</taxon>
        <taxon>Chitinophagaceae</taxon>
        <taxon>Parasediminibacterium</taxon>
    </lineage>
</organism>